<dbReference type="AlphaFoldDB" id="A0A3R9RX86"/>
<dbReference type="EC" id="2.5.1.18" evidence="2"/>
<dbReference type="InterPro" id="IPR034338">
    <property type="entry name" value="GST_4_C"/>
</dbReference>
<sequence length="208" mass="24036">MNNEHFKLYTDSQFLSPYAFTVFVGLHEKQIPFEIATINLEQQGQFEKSYVEKSLTAKVPVLEHNDFALSESSAILEYIEELYPSTSIYPKDIQARARARQIQAWLRSDLVALRTERPTDVIFIQPKSTPLSEEGQKAAEKLFFVVEKLLAPNAEFLFGSWSIVDAELALMLQRLIQNGDAVPERLKNYALQQWQRPTVQKWLALRHH</sequence>
<dbReference type="InterPro" id="IPR036282">
    <property type="entry name" value="Glutathione-S-Trfase_C_sf"/>
</dbReference>
<dbReference type="PANTHER" id="PTHR44051">
    <property type="entry name" value="GLUTATHIONE S-TRANSFERASE-RELATED"/>
    <property type="match status" value="1"/>
</dbReference>
<dbReference type="SFLD" id="SFLDG00358">
    <property type="entry name" value="Main_(cytGST)"/>
    <property type="match status" value="1"/>
</dbReference>
<dbReference type="InterPro" id="IPR004045">
    <property type="entry name" value="Glutathione_S-Trfase_N"/>
</dbReference>
<dbReference type="CDD" id="cd03195">
    <property type="entry name" value="GST_C_4"/>
    <property type="match status" value="1"/>
</dbReference>
<evidence type="ECO:0000259" key="1">
    <source>
        <dbReference type="PROSITE" id="PS50404"/>
    </source>
</evidence>
<dbReference type="InterPro" id="IPR036249">
    <property type="entry name" value="Thioredoxin-like_sf"/>
</dbReference>
<dbReference type="PANTHER" id="PTHR44051:SF8">
    <property type="entry name" value="GLUTATHIONE S-TRANSFERASE GSTA"/>
    <property type="match status" value="1"/>
</dbReference>
<dbReference type="Proteomes" id="UP000276905">
    <property type="component" value="Unassembled WGS sequence"/>
</dbReference>
<evidence type="ECO:0000313" key="3">
    <source>
        <dbReference type="Proteomes" id="UP000276905"/>
    </source>
</evidence>
<keyword evidence="2" id="KW-0808">Transferase</keyword>
<dbReference type="RefSeq" id="WP_125699447.1">
    <property type="nucleotide sequence ID" value="NZ_RFES01000009.1"/>
</dbReference>
<comment type="caution">
    <text evidence="2">The sequence shown here is derived from an EMBL/GenBank/DDBJ whole genome shotgun (WGS) entry which is preliminary data.</text>
</comment>
<dbReference type="SUPFAM" id="SSF47616">
    <property type="entry name" value="GST C-terminal domain-like"/>
    <property type="match status" value="1"/>
</dbReference>
<dbReference type="NCBIfam" id="NF011693">
    <property type="entry name" value="PRK15113.1"/>
    <property type="match status" value="1"/>
</dbReference>
<reference evidence="2 3" key="1">
    <citation type="submission" date="2018-10" db="EMBL/GenBank/DDBJ databases">
        <title>GWAS and RNA-Seq identify cryptic mechanisms of antimicrobial resistance in Acinetobacter baumannii.</title>
        <authorList>
            <person name="Sahl J.W."/>
        </authorList>
    </citation>
    <scope>NUCLEOTIDE SEQUENCE [LARGE SCALE GENOMIC DNA]</scope>
    <source>
        <strain evidence="2 3">TG41018</strain>
    </source>
</reference>
<dbReference type="GO" id="GO:0004364">
    <property type="term" value="F:glutathione transferase activity"/>
    <property type="evidence" value="ECO:0007669"/>
    <property type="project" value="UniProtKB-EC"/>
</dbReference>
<dbReference type="CDD" id="cd00570">
    <property type="entry name" value="GST_N_family"/>
    <property type="match status" value="1"/>
</dbReference>
<accession>A0A3R9RX86</accession>
<dbReference type="InterPro" id="IPR040079">
    <property type="entry name" value="Glutathione_S-Trfase"/>
</dbReference>
<dbReference type="Gene3D" id="1.20.1050.10">
    <property type="match status" value="1"/>
</dbReference>
<dbReference type="EMBL" id="RFES01000009">
    <property type="protein sequence ID" value="RSO55402.1"/>
    <property type="molecule type" value="Genomic_DNA"/>
</dbReference>
<dbReference type="SFLD" id="SFLDS00019">
    <property type="entry name" value="Glutathione_Transferase_(cytos"/>
    <property type="match status" value="1"/>
</dbReference>
<organism evidence="2 3">
    <name type="scientific">Acinetobacter lactucae</name>
    <dbReference type="NCBI Taxonomy" id="1785128"/>
    <lineage>
        <taxon>Bacteria</taxon>
        <taxon>Pseudomonadati</taxon>
        <taxon>Pseudomonadota</taxon>
        <taxon>Gammaproteobacteria</taxon>
        <taxon>Moraxellales</taxon>
        <taxon>Moraxellaceae</taxon>
        <taxon>Acinetobacter</taxon>
        <taxon>Acinetobacter calcoaceticus/baumannii complex</taxon>
    </lineage>
</organism>
<dbReference type="PROSITE" id="PS50404">
    <property type="entry name" value="GST_NTER"/>
    <property type="match status" value="1"/>
</dbReference>
<evidence type="ECO:0000313" key="2">
    <source>
        <dbReference type="EMBL" id="RSO55402.1"/>
    </source>
</evidence>
<dbReference type="Pfam" id="PF13409">
    <property type="entry name" value="GST_N_2"/>
    <property type="match status" value="1"/>
</dbReference>
<dbReference type="SUPFAM" id="SSF52833">
    <property type="entry name" value="Thioredoxin-like"/>
    <property type="match status" value="1"/>
</dbReference>
<feature type="domain" description="GST N-terminal" evidence="1">
    <location>
        <begin position="6"/>
        <end position="87"/>
    </location>
</feature>
<name>A0A3R9RX86_9GAMM</name>
<proteinExistence type="predicted"/>
<dbReference type="Pfam" id="PF14834">
    <property type="entry name" value="GST_C_4"/>
    <property type="match status" value="1"/>
</dbReference>
<dbReference type="Gene3D" id="3.40.30.10">
    <property type="entry name" value="Glutaredoxin"/>
    <property type="match status" value="1"/>
</dbReference>
<gene>
    <name evidence="2" type="ORF">EA756_13895</name>
</gene>
<protein>
    <submittedName>
        <fullName evidence="2">Glutathione transferase</fullName>
        <ecNumber evidence="2">2.5.1.18</ecNumber>
    </submittedName>
</protein>